<reference evidence="3" key="1">
    <citation type="journal article" date="2017" name="Nat. Microbiol.">
        <title>Global analysis of biosynthetic gene clusters reveals vast potential of secondary metabolite production in Penicillium species.</title>
        <authorList>
            <person name="Nielsen J.C."/>
            <person name="Grijseels S."/>
            <person name="Prigent S."/>
            <person name="Ji B."/>
            <person name="Dainat J."/>
            <person name="Nielsen K.F."/>
            <person name="Frisvad J.C."/>
            <person name="Workman M."/>
            <person name="Nielsen J."/>
        </authorList>
    </citation>
    <scope>NUCLEOTIDE SEQUENCE [LARGE SCALE GENOMIC DNA]</scope>
    <source>
        <strain evidence="3">IBT 29525</strain>
    </source>
</reference>
<accession>A0A1V6QRX2</accession>
<evidence type="ECO:0000313" key="2">
    <source>
        <dbReference type="EMBL" id="OQD91973.1"/>
    </source>
</evidence>
<dbReference type="AlphaFoldDB" id="A0A1V6QRX2"/>
<keyword evidence="3" id="KW-1185">Reference proteome</keyword>
<dbReference type="STRING" id="60172.A0A1V6QRX2"/>
<sequence>MALRKGWHWTDLVAFLGIVVQAATGCRVGEIVRSPGYLGLEFLAWGDVDLHFRTEKKTTPTVNDLKCIIKVRYNKGSKRSPTDILLKRIDLDQAPKPQMINNSLKAMGDAAGGKSSTTGYDRTEEISAWHDEGKKKFNWQNWYTELMERPSQVLRASSFWLNKYEDLGLNPQGCLVLNSNGTFVAQEQHVPHTCIGTADYSLLFGEKDHIACHMVIIEAKRRGCFPDQG</sequence>
<dbReference type="PROSITE" id="PS51257">
    <property type="entry name" value="PROKAR_LIPOPROTEIN"/>
    <property type="match status" value="1"/>
</dbReference>
<feature type="chain" id="PRO_5012415607" evidence="1">
    <location>
        <begin position="26"/>
        <end position="229"/>
    </location>
</feature>
<dbReference type="EMBL" id="MDYO01000046">
    <property type="protein sequence ID" value="OQD91973.1"/>
    <property type="molecule type" value="Genomic_DNA"/>
</dbReference>
<evidence type="ECO:0000256" key="1">
    <source>
        <dbReference type="SAM" id="SignalP"/>
    </source>
</evidence>
<dbReference type="Proteomes" id="UP000191612">
    <property type="component" value="Unassembled WGS sequence"/>
</dbReference>
<organism evidence="2 3">
    <name type="scientific">Penicillium solitum</name>
    <dbReference type="NCBI Taxonomy" id="60172"/>
    <lineage>
        <taxon>Eukaryota</taxon>
        <taxon>Fungi</taxon>
        <taxon>Dikarya</taxon>
        <taxon>Ascomycota</taxon>
        <taxon>Pezizomycotina</taxon>
        <taxon>Eurotiomycetes</taxon>
        <taxon>Eurotiomycetidae</taxon>
        <taxon>Eurotiales</taxon>
        <taxon>Aspergillaceae</taxon>
        <taxon>Penicillium</taxon>
    </lineage>
</organism>
<protein>
    <submittedName>
        <fullName evidence="2">Uncharacterized protein</fullName>
    </submittedName>
</protein>
<name>A0A1V6QRX2_9EURO</name>
<keyword evidence="1" id="KW-0732">Signal</keyword>
<proteinExistence type="predicted"/>
<evidence type="ECO:0000313" key="3">
    <source>
        <dbReference type="Proteomes" id="UP000191612"/>
    </source>
</evidence>
<feature type="signal peptide" evidence="1">
    <location>
        <begin position="1"/>
        <end position="25"/>
    </location>
</feature>
<comment type="caution">
    <text evidence="2">The sequence shown here is derived from an EMBL/GenBank/DDBJ whole genome shotgun (WGS) entry which is preliminary data.</text>
</comment>
<gene>
    <name evidence="2" type="ORF">PENSOL_c046G07246</name>
</gene>